<dbReference type="AlphaFoldDB" id="A0A9Q3V1F5"/>
<dbReference type="Proteomes" id="UP001108025">
    <property type="component" value="Unassembled WGS sequence"/>
</dbReference>
<dbReference type="PROSITE" id="PS50043">
    <property type="entry name" value="HTH_LUXR_2"/>
    <property type="match status" value="1"/>
</dbReference>
<evidence type="ECO:0000256" key="2">
    <source>
        <dbReference type="ARBA" id="ARBA00023125"/>
    </source>
</evidence>
<dbReference type="Pfam" id="PF00196">
    <property type="entry name" value="GerE"/>
    <property type="match status" value="1"/>
</dbReference>
<dbReference type="SMART" id="SM00421">
    <property type="entry name" value="HTH_LUXR"/>
    <property type="match status" value="1"/>
</dbReference>
<dbReference type="PANTHER" id="PTHR44688:SF16">
    <property type="entry name" value="DNA-BINDING TRANSCRIPTIONAL ACTIVATOR DEVR_DOSR"/>
    <property type="match status" value="1"/>
</dbReference>
<dbReference type="InterPro" id="IPR000792">
    <property type="entry name" value="Tscrpt_reg_LuxR_C"/>
</dbReference>
<keyword evidence="3" id="KW-0804">Transcription</keyword>
<keyword evidence="1" id="KW-0805">Transcription regulation</keyword>
<evidence type="ECO:0000259" key="4">
    <source>
        <dbReference type="PROSITE" id="PS50043"/>
    </source>
</evidence>
<name>A0A9Q3V1F5_9FLAO</name>
<keyword evidence="6" id="KW-1185">Reference proteome</keyword>
<sequence>MKKHLFPEESYQASDHVLANQTVKIFEAMTKGIHGNIFIINLLEKKIDYIPYLPFYISEGSIQDIKTAGLSFLRKITASEDHQILDALKKTVIPFFNKLPINDRTKHVINFDSHIKSVEKRKILLNYKVIPFELDHEGNIKKAICNLSLSLKKSSGNIQISSEASDILWLYNLKEEKWIKTNKKKLTYKEFDVFRYYLQGLTIPEIAEKTYLSSDTVKWHRRKLFEKLDVSNITEALAYAVTNDLI</sequence>
<evidence type="ECO:0000313" key="5">
    <source>
        <dbReference type="EMBL" id="MCD1116587.1"/>
    </source>
</evidence>
<dbReference type="GO" id="GO:0003677">
    <property type="term" value="F:DNA binding"/>
    <property type="evidence" value="ECO:0007669"/>
    <property type="project" value="UniProtKB-KW"/>
</dbReference>
<dbReference type="RefSeq" id="WP_230668343.1">
    <property type="nucleotide sequence ID" value="NZ_JAJNAY010000001.1"/>
</dbReference>
<dbReference type="Gene3D" id="1.10.10.10">
    <property type="entry name" value="Winged helix-like DNA-binding domain superfamily/Winged helix DNA-binding domain"/>
    <property type="match status" value="1"/>
</dbReference>
<accession>A0A9Q3V1F5</accession>
<dbReference type="PRINTS" id="PR00038">
    <property type="entry name" value="HTHLUXR"/>
</dbReference>
<reference evidence="5" key="1">
    <citation type="submission" date="2021-11" db="EMBL/GenBank/DDBJ databases">
        <title>Description of novel Chryseobacterium species.</title>
        <authorList>
            <person name="Saticioglu I.B."/>
            <person name="Ay H."/>
            <person name="Altun S."/>
            <person name="Duman M."/>
        </authorList>
    </citation>
    <scope>NUCLEOTIDE SEQUENCE</scope>
    <source>
        <strain evidence="5">C-17</strain>
    </source>
</reference>
<evidence type="ECO:0000256" key="1">
    <source>
        <dbReference type="ARBA" id="ARBA00023015"/>
    </source>
</evidence>
<feature type="domain" description="HTH luxR-type" evidence="4">
    <location>
        <begin position="179"/>
        <end position="244"/>
    </location>
</feature>
<evidence type="ECO:0000256" key="3">
    <source>
        <dbReference type="ARBA" id="ARBA00023163"/>
    </source>
</evidence>
<dbReference type="InterPro" id="IPR036388">
    <property type="entry name" value="WH-like_DNA-bd_sf"/>
</dbReference>
<organism evidence="5 6">
    <name type="scientific">Chryseobacterium turcicum</name>
    <dbReference type="NCBI Taxonomy" id="2898076"/>
    <lineage>
        <taxon>Bacteria</taxon>
        <taxon>Pseudomonadati</taxon>
        <taxon>Bacteroidota</taxon>
        <taxon>Flavobacteriia</taxon>
        <taxon>Flavobacteriales</taxon>
        <taxon>Weeksellaceae</taxon>
        <taxon>Chryseobacterium group</taxon>
        <taxon>Chryseobacterium</taxon>
    </lineage>
</organism>
<dbReference type="GO" id="GO:0006355">
    <property type="term" value="P:regulation of DNA-templated transcription"/>
    <property type="evidence" value="ECO:0007669"/>
    <property type="project" value="InterPro"/>
</dbReference>
<evidence type="ECO:0000313" key="6">
    <source>
        <dbReference type="Proteomes" id="UP001108025"/>
    </source>
</evidence>
<comment type="caution">
    <text evidence="5">The sequence shown here is derived from an EMBL/GenBank/DDBJ whole genome shotgun (WGS) entry which is preliminary data.</text>
</comment>
<dbReference type="InterPro" id="IPR016032">
    <property type="entry name" value="Sig_transdc_resp-reg_C-effctor"/>
</dbReference>
<dbReference type="Gene3D" id="3.30.450.20">
    <property type="entry name" value="PAS domain"/>
    <property type="match status" value="1"/>
</dbReference>
<protein>
    <submittedName>
        <fullName evidence="5">Helix-turn-helix transcriptional regulator</fullName>
    </submittedName>
</protein>
<dbReference type="PANTHER" id="PTHR44688">
    <property type="entry name" value="DNA-BINDING TRANSCRIPTIONAL ACTIVATOR DEVR_DOSR"/>
    <property type="match status" value="1"/>
</dbReference>
<dbReference type="EMBL" id="JAJNAY010000001">
    <property type="protein sequence ID" value="MCD1116587.1"/>
    <property type="molecule type" value="Genomic_DNA"/>
</dbReference>
<dbReference type="CDD" id="cd06170">
    <property type="entry name" value="LuxR_C_like"/>
    <property type="match status" value="1"/>
</dbReference>
<gene>
    <name evidence="5" type="ORF">LO744_06940</name>
</gene>
<keyword evidence="2" id="KW-0238">DNA-binding</keyword>
<dbReference type="SUPFAM" id="SSF46894">
    <property type="entry name" value="C-terminal effector domain of the bipartite response regulators"/>
    <property type="match status" value="1"/>
</dbReference>
<proteinExistence type="predicted"/>